<evidence type="ECO:0000256" key="2">
    <source>
        <dbReference type="ARBA" id="ARBA00009634"/>
    </source>
</evidence>
<evidence type="ECO:0000256" key="13">
    <source>
        <dbReference type="SAM" id="MobiDB-lite"/>
    </source>
</evidence>
<dbReference type="Pfam" id="PF13855">
    <property type="entry name" value="LRR_8"/>
    <property type="match status" value="1"/>
</dbReference>
<gene>
    <name evidence="16" type="ORF">R5R35_000244</name>
</gene>
<evidence type="ECO:0000256" key="10">
    <source>
        <dbReference type="ARBA" id="ARBA00023136"/>
    </source>
</evidence>
<dbReference type="SMART" id="SM00369">
    <property type="entry name" value="LRR_TYP"/>
    <property type="match status" value="5"/>
</dbReference>
<sequence length="576" mass="63730">MSLATTFLGGLDSESLAEAVRMRGGERWEDPVVFAHHLPSLRSLDISGNGITSLADENFLRVPNLHHIDLSYNQLHTTPRGLRLLQQLRTLNLSYNPIVQIGHNFAILLHSFPLLKELKISGIRLEKLDYLLPDQATEDNITANFRAFNTHWYSRLEVLDASGCNLSSAESRLWARAGSLRSLRLAANPVASVPPWLAQRLPALQELDLSGCLLRLAPAQRLRRLLLARNRLATPRGALAAGEGAGGGAAYLDVSGNPLRGEWGAGAFEPLGARAAVNLSRAHLTALSPQILRSLEPLAQVDLGGNPLDCSSCAILPLREWLRNGSTPEVLTLGQRVQLPCETPPEDRGRPVRDADGPPPSDCAAVRGWRFELMAVATALVLLVASALALLAFRFRLHVTYVLHVLRANRHLKGRPEQRGLKYEFDAFVCYSKHDRMWVLEKLLPQLEGGHPPYRLCLHERDFPLGSLVVQNIVECMERSRHTLMVLTPSFVDSQWCQWELEMATHRLLEGAGRDFLVLVELQRLEARALPRLLRLLVETRTFLQWPAAGGRGGCAGGAEEGAWRRLRGALGPPLS</sequence>
<comment type="similarity">
    <text evidence="2">Belongs to the Toll-like receptor family.</text>
</comment>
<protein>
    <recommendedName>
        <fullName evidence="15">TIR domain-containing protein</fullName>
    </recommendedName>
</protein>
<keyword evidence="10 14" id="KW-0472">Membrane</keyword>
<dbReference type="EMBL" id="JAZDUA010000124">
    <property type="protein sequence ID" value="KAK7867255.1"/>
    <property type="molecule type" value="Genomic_DNA"/>
</dbReference>
<dbReference type="PANTHER" id="PTHR24365:SF530">
    <property type="entry name" value="MSTPROX-RELATED"/>
    <property type="match status" value="1"/>
</dbReference>
<keyword evidence="4" id="KW-0433">Leucine-rich repeat</keyword>
<dbReference type="PROSITE" id="PS50104">
    <property type="entry name" value="TIR"/>
    <property type="match status" value="1"/>
</dbReference>
<keyword evidence="5 14" id="KW-0812">Transmembrane</keyword>
<comment type="subcellular location">
    <subcellularLocation>
        <location evidence="1">Membrane</location>
        <topology evidence="1">Single-pass type I membrane protein</topology>
    </subcellularLocation>
</comment>
<feature type="compositionally biased region" description="Basic and acidic residues" evidence="13">
    <location>
        <begin position="345"/>
        <end position="356"/>
    </location>
</feature>
<keyword evidence="9 14" id="KW-1133">Transmembrane helix</keyword>
<evidence type="ECO:0000256" key="14">
    <source>
        <dbReference type="SAM" id="Phobius"/>
    </source>
</evidence>
<evidence type="ECO:0000256" key="4">
    <source>
        <dbReference type="ARBA" id="ARBA00022614"/>
    </source>
</evidence>
<dbReference type="AlphaFoldDB" id="A0AAN9Z9W0"/>
<dbReference type="InterPro" id="IPR032675">
    <property type="entry name" value="LRR_dom_sf"/>
</dbReference>
<dbReference type="FunFam" id="3.40.50.10140:FF:000001">
    <property type="entry name" value="Toll-like receptor 2"/>
    <property type="match status" value="1"/>
</dbReference>
<accession>A0AAN9Z9W0</accession>
<name>A0AAN9Z9W0_9ORTH</name>
<dbReference type="SUPFAM" id="SSF52058">
    <property type="entry name" value="L domain-like"/>
    <property type="match status" value="1"/>
</dbReference>
<feature type="transmembrane region" description="Helical" evidence="14">
    <location>
        <begin position="373"/>
        <end position="393"/>
    </location>
</feature>
<evidence type="ECO:0000256" key="9">
    <source>
        <dbReference type="ARBA" id="ARBA00022989"/>
    </source>
</evidence>
<dbReference type="GO" id="GO:0038023">
    <property type="term" value="F:signaling receptor activity"/>
    <property type="evidence" value="ECO:0007669"/>
    <property type="project" value="TreeGrafter"/>
</dbReference>
<dbReference type="Pfam" id="PF13676">
    <property type="entry name" value="TIR_2"/>
    <property type="match status" value="1"/>
</dbReference>
<keyword evidence="8" id="KW-0391">Immunity</keyword>
<dbReference type="Proteomes" id="UP001378592">
    <property type="component" value="Unassembled WGS sequence"/>
</dbReference>
<dbReference type="SUPFAM" id="SSF52200">
    <property type="entry name" value="Toll/Interleukin receptor TIR domain"/>
    <property type="match status" value="1"/>
</dbReference>
<reference evidence="16 17" key="1">
    <citation type="submission" date="2024-03" db="EMBL/GenBank/DDBJ databases">
        <title>The genome assembly and annotation of the cricket Gryllus longicercus Weissman &amp; Gray.</title>
        <authorList>
            <person name="Szrajer S."/>
            <person name="Gray D."/>
            <person name="Ylla G."/>
        </authorList>
    </citation>
    <scope>NUCLEOTIDE SEQUENCE [LARGE SCALE GENOMIC DNA]</scope>
    <source>
        <strain evidence="16">DAG 2021-001</strain>
        <tissue evidence="16">Whole body minus gut</tissue>
    </source>
</reference>
<dbReference type="Gene3D" id="3.80.10.10">
    <property type="entry name" value="Ribonuclease Inhibitor"/>
    <property type="match status" value="1"/>
</dbReference>
<dbReference type="InterPro" id="IPR000157">
    <property type="entry name" value="TIR_dom"/>
</dbReference>
<dbReference type="GO" id="GO:0005886">
    <property type="term" value="C:plasma membrane"/>
    <property type="evidence" value="ECO:0007669"/>
    <property type="project" value="TreeGrafter"/>
</dbReference>
<dbReference type="InterPro" id="IPR003591">
    <property type="entry name" value="Leu-rich_rpt_typical-subtyp"/>
</dbReference>
<keyword evidence="17" id="KW-1185">Reference proteome</keyword>
<evidence type="ECO:0000256" key="1">
    <source>
        <dbReference type="ARBA" id="ARBA00004479"/>
    </source>
</evidence>
<proteinExistence type="inferred from homology"/>
<evidence type="ECO:0000256" key="12">
    <source>
        <dbReference type="ARBA" id="ARBA00023180"/>
    </source>
</evidence>
<dbReference type="PROSITE" id="PS51450">
    <property type="entry name" value="LRR"/>
    <property type="match status" value="2"/>
</dbReference>
<evidence type="ECO:0000256" key="5">
    <source>
        <dbReference type="ARBA" id="ARBA00022692"/>
    </source>
</evidence>
<dbReference type="GO" id="GO:0007165">
    <property type="term" value="P:signal transduction"/>
    <property type="evidence" value="ECO:0007669"/>
    <property type="project" value="InterPro"/>
</dbReference>
<dbReference type="GO" id="GO:0045087">
    <property type="term" value="P:innate immune response"/>
    <property type="evidence" value="ECO:0007669"/>
    <property type="project" value="UniProtKB-KW"/>
</dbReference>
<evidence type="ECO:0000313" key="16">
    <source>
        <dbReference type="EMBL" id="KAK7867255.1"/>
    </source>
</evidence>
<dbReference type="InterPro" id="IPR035897">
    <property type="entry name" value="Toll_tir_struct_dom_sf"/>
</dbReference>
<dbReference type="InterPro" id="IPR001611">
    <property type="entry name" value="Leu-rich_rpt"/>
</dbReference>
<keyword evidence="3" id="KW-0399">Innate immunity</keyword>
<feature type="domain" description="TIR" evidence="15">
    <location>
        <begin position="423"/>
        <end position="571"/>
    </location>
</feature>
<evidence type="ECO:0000256" key="3">
    <source>
        <dbReference type="ARBA" id="ARBA00022588"/>
    </source>
</evidence>
<comment type="caution">
    <text evidence="16">The sequence shown here is derived from an EMBL/GenBank/DDBJ whole genome shotgun (WGS) entry which is preliminary data.</text>
</comment>
<evidence type="ECO:0000256" key="7">
    <source>
        <dbReference type="ARBA" id="ARBA00022737"/>
    </source>
</evidence>
<keyword evidence="12" id="KW-0325">Glycoprotein</keyword>
<evidence type="ECO:0000256" key="6">
    <source>
        <dbReference type="ARBA" id="ARBA00022729"/>
    </source>
</evidence>
<evidence type="ECO:0000256" key="11">
    <source>
        <dbReference type="ARBA" id="ARBA00023170"/>
    </source>
</evidence>
<organism evidence="16 17">
    <name type="scientific">Gryllus longicercus</name>
    <dbReference type="NCBI Taxonomy" id="2509291"/>
    <lineage>
        <taxon>Eukaryota</taxon>
        <taxon>Metazoa</taxon>
        <taxon>Ecdysozoa</taxon>
        <taxon>Arthropoda</taxon>
        <taxon>Hexapoda</taxon>
        <taxon>Insecta</taxon>
        <taxon>Pterygota</taxon>
        <taxon>Neoptera</taxon>
        <taxon>Polyneoptera</taxon>
        <taxon>Orthoptera</taxon>
        <taxon>Ensifera</taxon>
        <taxon>Gryllidea</taxon>
        <taxon>Grylloidea</taxon>
        <taxon>Gryllidae</taxon>
        <taxon>Gryllinae</taxon>
        <taxon>Gryllus</taxon>
    </lineage>
</organism>
<keyword evidence="11" id="KW-0675">Receptor</keyword>
<dbReference type="PANTHER" id="PTHR24365">
    <property type="entry name" value="TOLL-LIKE RECEPTOR"/>
    <property type="match status" value="1"/>
</dbReference>
<keyword evidence="6" id="KW-0732">Signal</keyword>
<evidence type="ECO:0000256" key="8">
    <source>
        <dbReference type="ARBA" id="ARBA00022859"/>
    </source>
</evidence>
<keyword evidence="7" id="KW-0677">Repeat</keyword>
<evidence type="ECO:0000313" key="17">
    <source>
        <dbReference type="Proteomes" id="UP001378592"/>
    </source>
</evidence>
<feature type="region of interest" description="Disordered" evidence="13">
    <location>
        <begin position="340"/>
        <end position="359"/>
    </location>
</feature>
<dbReference type="Gene3D" id="3.40.50.10140">
    <property type="entry name" value="Toll/interleukin-1 receptor homology (TIR) domain"/>
    <property type="match status" value="1"/>
</dbReference>
<dbReference type="SMART" id="SM00255">
    <property type="entry name" value="TIR"/>
    <property type="match status" value="1"/>
</dbReference>
<evidence type="ECO:0000259" key="15">
    <source>
        <dbReference type="PROSITE" id="PS50104"/>
    </source>
</evidence>